<evidence type="ECO:0008006" key="3">
    <source>
        <dbReference type="Google" id="ProtNLM"/>
    </source>
</evidence>
<accession>A0A8H6S6H8</accession>
<dbReference type="InterPro" id="IPR032675">
    <property type="entry name" value="LRR_dom_sf"/>
</dbReference>
<name>A0A8H6S6H8_MYCCL</name>
<sequence length="397" mass="44926">MLDTLPPEIFGRVLEIAIEIWGIGFLPPVRLVSRTCNDVVASTPSLWGIITLGRPFDLTVLQKQLERAKQSDIRLSYPRKGFPMREKRFVRLFDQLLTLTDNWIRAELTTELLAKTHASRLPRLSSLDVRGNLELLPESFFDSRLPALHSLALSHVREMDGWRTGFFSPHITDFTLGFCAPRSTTLIRQALSLLPNLYSLHFENLAFYHVFTAQSPIKLAALHHLEVINCLHATGLLLEICAPNLRVLSIRGASTNIEMALILADWSQPTCIPTHLQSLELWDVLKGSDSAYLVRYIERLPSLIRLMVSHNDLDGLDEFEVLVHALAKPEVCPMLEHLCLDIPLHTVDAISIAKLRRKRLRSVQIQLCAGGTQEEADEFRSYLACDVRCMCLSCSFN</sequence>
<evidence type="ECO:0000313" key="2">
    <source>
        <dbReference type="Proteomes" id="UP000613580"/>
    </source>
</evidence>
<protein>
    <recommendedName>
        <fullName evidence="3">F-box domain-containing protein</fullName>
    </recommendedName>
</protein>
<proteinExistence type="predicted"/>
<dbReference type="AlphaFoldDB" id="A0A8H6S6H8"/>
<evidence type="ECO:0000313" key="1">
    <source>
        <dbReference type="EMBL" id="KAF7293213.1"/>
    </source>
</evidence>
<gene>
    <name evidence="1" type="ORF">HMN09_01199500</name>
</gene>
<dbReference type="Gene3D" id="3.80.10.10">
    <property type="entry name" value="Ribonuclease Inhibitor"/>
    <property type="match status" value="1"/>
</dbReference>
<dbReference type="OrthoDB" id="3062612at2759"/>
<dbReference type="SUPFAM" id="SSF52047">
    <property type="entry name" value="RNI-like"/>
    <property type="match status" value="1"/>
</dbReference>
<organism evidence="1 2">
    <name type="scientific">Mycena chlorophos</name>
    <name type="common">Agaric fungus</name>
    <name type="synonym">Agaricus chlorophos</name>
    <dbReference type="NCBI Taxonomy" id="658473"/>
    <lineage>
        <taxon>Eukaryota</taxon>
        <taxon>Fungi</taxon>
        <taxon>Dikarya</taxon>
        <taxon>Basidiomycota</taxon>
        <taxon>Agaricomycotina</taxon>
        <taxon>Agaricomycetes</taxon>
        <taxon>Agaricomycetidae</taxon>
        <taxon>Agaricales</taxon>
        <taxon>Marasmiineae</taxon>
        <taxon>Mycenaceae</taxon>
        <taxon>Mycena</taxon>
    </lineage>
</organism>
<comment type="caution">
    <text evidence="1">The sequence shown here is derived from an EMBL/GenBank/DDBJ whole genome shotgun (WGS) entry which is preliminary data.</text>
</comment>
<dbReference type="EMBL" id="JACAZE010000021">
    <property type="protein sequence ID" value="KAF7293213.1"/>
    <property type="molecule type" value="Genomic_DNA"/>
</dbReference>
<keyword evidence="2" id="KW-1185">Reference proteome</keyword>
<reference evidence="1" key="1">
    <citation type="submission" date="2020-05" db="EMBL/GenBank/DDBJ databases">
        <title>Mycena genomes resolve the evolution of fungal bioluminescence.</title>
        <authorList>
            <person name="Tsai I.J."/>
        </authorList>
    </citation>
    <scope>NUCLEOTIDE SEQUENCE</scope>
    <source>
        <strain evidence="1">110903Hualien_Pintung</strain>
    </source>
</reference>
<dbReference type="Proteomes" id="UP000613580">
    <property type="component" value="Unassembled WGS sequence"/>
</dbReference>